<dbReference type="Proteomes" id="UP000231259">
    <property type="component" value="Unassembled WGS sequence"/>
</dbReference>
<gene>
    <name evidence="1" type="ORF">P775_25320</name>
</gene>
<accession>A0A2G8R429</accession>
<comment type="caution">
    <text evidence="1">The sequence shown here is derived from an EMBL/GenBank/DDBJ whole genome shotgun (WGS) entry which is preliminary data.</text>
</comment>
<protein>
    <submittedName>
        <fullName evidence="1">Uncharacterized protein</fullName>
    </submittedName>
</protein>
<proteinExistence type="predicted"/>
<dbReference type="AlphaFoldDB" id="A0A2G8R429"/>
<dbReference type="EMBL" id="AWWI01000173">
    <property type="protein sequence ID" value="PIL16283.1"/>
    <property type="molecule type" value="Genomic_DNA"/>
</dbReference>
<reference evidence="1 2" key="1">
    <citation type="submission" date="2013-09" db="EMBL/GenBank/DDBJ databases">
        <title>Genome sequencing of Phaeobacter antarcticus sp. nov. SM1211.</title>
        <authorList>
            <person name="Zhang X.-Y."/>
            <person name="Liu C."/>
            <person name="Chen X.-L."/>
            <person name="Xie B.-B."/>
            <person name="Qin Q.-L."/>
            <person name="Rong J.-C."/>
            <person name="Zhang Y.-Z."/>
        </authorList>
    </citation>
    <scope>NUCLEOTIDE SEQUENCE [LARGE SCALE GENOMIC DNA]</scope>
    <source>
        <strain evidence="1 2">SM1211</strain>
    </source>
</reference>
<keyword evidence="2" id="KW-1185">Reference proteome</keyword>
<evidence type="ECO:0000313" key="2">
    <source>
        <dbReference type="Proteomes" id="UP000231259"/>
    </source>
</evidence>
<evidence type="ECO:0000313" key="1">
    <source>
        <dbReference type="EMBL" id="PIL16283.1"/>
    </source>
</evidence>
<name>A0A2G8R429_9RHOB</name>
<organism evidence="1 2">
    <name type="scientific">Puniceibacterium antarcticum</name>
    <dbReference type="NCBI Taxonomy" id="1206336"/>
    <lineage>
        <taxon>Bacteria</taxon>
        <taxon>Pseudomonadati</taxon>
        <taxon>Pseudomonadota</taxon>
        <taxon>Alphaproteobacteria</taxon>
        <taxon>Rhodobacterales</taxon>
        <taxon>Paracoccaceae</taxon>
        <taxon>Puniceibacterium</taxon>
    </lineage>
</organism>
<sequence>MIAGNRDNLGSVLGLLNMIQDFGYYLIKITKLSHKSFVDHIPREHD</sequence>